<gene>
    <name evidence="1" type="ORF">BOV88_10460</name>
</gene>
<organism evidence="1 2">
    <name type="scientific">Solemya velum gill symbiont</name>
    <dbReference type="NCBI Taxonomy" id="2340"/>
    <lineage>
        <taxon>Bacteria</taxon>
        <taxon>Pseudomonadati</taxon>
        <taxon>Pseudomonadota</taxon>
        <taxon>Gammaproteobacteria</taxon>
        <taxon>sulfur-oxidizing symbionts</taxon>
    </lineage>
</organism>
<dbReference type="InterPro" id="IPR027417">
    <property type="entry name" value="P-loop_NTPase"/>
</dbReference>
<dbReference type="Gene3D" id="3.40.50.300">
    <property type="entry name" value="P-loop containing nucleotide triphosphate hydrolases"/>
    <property type="match status" value="1"/>
</dbReference>
<protein>
    <recommendedName>
        <fullName evidence="3">Sulfotransferase domain-containing protein</fullName>
    </recommendedName>
</protein>
<name>A0A1T2II89_SOVGS</name>
<dbReference type="AlphaFoldDB" id="A0A1T2II89"/>
<reference evidence="1 2" key="1">
    <citation type="submission" date="2016-11" db="EMBL/GenBank/DDBJ databases">
        <title>Mixed transmission modes and dynamic genome evolution in an obligate animal-bacterial symbiosis.</title>
        <authorList>
            <person name="Russell S.L."/>
            <person name="Corbett-Detig R.B."/>
            <person name="Cavanaugh C.M."/>
        </authorList>
    </citation>
    <scope>NUCLEOTIDE SEQUENCE [LARGE SCALE GENOMIC DNA]</scope>
    <source>
        <strain evidence="1">MA-KB16</strain>
    </source>
</reference>
<accession>A0A1T2II89</accession>
<proteinExistence type="predicted"/>
<dbReference type="Proteomes" id="UP000190962">
    <property type="component" value="Unassembled WGS sequence"/>
</dbReference>
<dbReference type="EMBL" id="MPNX01000017">
    <property type="protein sequence ID" value="OOY34299.1"/>
    <property type="molecule type" value="Genomic_DNA"/>
</dbReference>
<dbReference type="SUPFAM" id="SSF52540">
    <property type="entry name" value="P-loop containing nucleoside triphosphate hydrolases"/>
    <property type="match status" value="1"/>
</dbReference>
<dbReference type="Pfam" id="PF13469">
    <property type="entry name" value="Sulfotransfer_3"/>
    <property type="match status" value="1"/>
</dbReference>
<evidence type="ECO:0000313" key="2">
    <source>
        <dbReference type="Proteomes" id="UP000190962"/>
    </source>
</evidence>
<evidence type="ECO:0000313" key="1">
    <source>
        <dbReference type="EMBL" id="OOY34299.1"/>
    </source>
</evidence>
<evidence type="ECO:0008006" key="3">
    <source>
        <dbReference type="Google" id="ProtNLM"/>
    </source>
</evidence>
<sequence>MHKAIKMNEEDQAPEWLENAVLIYGPRKAGTTLLHNLHDGNNELFVYPAELKLKRFRRTIWQSQPKASELYFDLSRLSKTEVPNFDNKSYASYAKSLRNEEISSLRELIQKDIYAVYRFAENKPSNPLQWCVKEVGEDTNMIIAFWKQMFFNGKVVMIVRDPLMVARSVILSRRRGGIRLSAKQLFKQTKSPIRNLYDQMQLIDDKSFHFVVYEKLTSETSATMHGVCDYLGIKYSPVHEYPTIFGEKTVTRTSSKNTQKVFQNRNKWHNNLSFREKLLVWIYSTIINYRLSIKAKKEGKRYGPYPEMVKKIENR</sequence>
<comment type="caution">
    <text evidence="1">The sequence shown here is derived from an EMBL/GenBank/DDBJ whole genome shotgun (WGS) entry which is preliminary data.</text>
</comment>